<feature type="transmembrane region" description="Helical" evidence="2">
    <location>
        <begin position="527"/>
        <end position="550"/>
    </location>
</feature>
<dbReference type="PANTHER" id="PTHR35043">
    <property type="entry name" value="TRANSCRIPTION FACTOR DOMAIN-CONTAINING PROTEIN"/>
    <property type="match status" value="1"/>
</dbReference>
<dbReference type="OrthoDB" id="9451547at2759"/>
<evidence type="ECO:0000256" key="2">
    <source>
        <dbReference type="SAM" id="Phobius"/>
    </source>
</evidence>
<feature type="transmembrane region" description="Helical" evidence="2">
    <location>
        <begin position="396"/>
        <end position="415"/>
    </location>
</feature>
<dbReference type="Proteomes" id="UP000799291">
    <property type="component" value="Unassembled WGS sequence"/>
</dbReference>
<organism evidence="3 4">
    <name type="scientific">Lentithecium fluviatile CBS 122367</name>
    <dbReference type="NCBI Taxonomy" id="1168545"/>
    <lineage>
        <taxon>Eukaryota</taxon>
        <taxon>Fungi</taxon>
        <taxon>Dikarya</taxon>
        <taxon>Ascomycota</taxon>
        <taxon>Pezizomycotina</taxon>
        <taxon>Dothideomycetes</taxon>
        <taxon>Pleosporomycetidae</taxon>
        <taxon>Pleosporales</taxon>
        <taxon>Massarineae</taxon>
        <taxon>Lentitheciaceae</taxon>
        <taxon>Lentithecium</taxon>
    </lineage>
</organism>
<reference evidence="3" key="1">
    <citation type="journal article" date="2020" name="Stud. Mycol.">
        <title>101 Dothideomycetes genomes: a test case for predicting lifestyles and emergence of pathogens.</title>
        <authorList>
            <person name="Haridas S."/>
            <person name="Albert R."/>
            <person name="Binder M."/>
            <person name="Bloem J."/>
            <person name="Labutti K."/>
            <person name="Salamov A."/>
            <person name="Andreopoulos B."/>
            <person name="Baker S."/>
            <person name="Barry K."/>
            <person name="Bills G."/>
            <person name="Bluhm B."/>
            <person name="Cannon C."/>
            <person name="Castanera R."/>
            <person name="Culley D."/>
            <person name="Daum C."/>
            <person name="Ezra D."/>
            <person name="Gonzalez J."/>
            <person name="Henrissat B."/>
            <person name="Kuo A."/>
            <person name="Liang C."/>
            <person name="Lipzen A."/>
            <person name="Lutzoni F."/>
            <person name="Magnuson J."/>
            <person name="Mondo S."/>
            <person name="Nolan M."/>
            <person name="Ohm R."/>
            <person name="Pangilinan J."/>
            <person name="Park H.-J."/>
            <person name="Ramirez L."/>
            <person name="Alfaro M."/>
            <person name="Sun H."/>
            <person name="Tritt A."/>
            <person name="Yoshinaga Y."/>
            <person name="Zwiers L.-H."/>
            <person name="Turgeon B."/>
            <person name="Goodwin S."/>
            <person name="Spatafora J."/>
            <person name="Crous P."/>
            <person name="Grigoriev I."/>
        </authorList>
    </citation>
    <scope>NUCLEOTIDE SEQUENCE</scope>
    <source>
        <strain evidence="3">CBS 122367</strain>
    </source>
</reference>
<name>A0A6G1IBY9_9PLEO</name>
<feature type="region of interest" description="Disordered" evidence="1">
    <location>
        <begin position="209"/>
        <end position="269"/>
    </location>
</feature>
<protein>
    <submittedName>
        <fullName evidence="3">Uncharacterized protein</fullName>
    </submittedName>
</protein>
<accession>A0A6G1IBY9</accession>
<feature type="transmembrane region" description="Helical" evidence="2">
    <location>
        <begin position="366"/>
        <end position="384"/>
    </location>
</feature>
<dbReference type="AlphaFoldDB" id="A0A6G1IBY9"/>
<feature type="transmembrane region" description="Helical" evidence="2">
    <location>
        <begin position="496"/>
        <end position="515"/>
    </location>
</feature>
<keyword evidence="4" id="KW-1185">Reference proteome</keyword>
<feature type="compositionally biased region" description="Low complexity" evidence="1">
    <location>
        <begin position="252"/>
        <end position="269"/>
    </location>
</feature>
<keyword evidence="2" id="KW-1133">Transmembrane helix</keyword>
<keyword evidence="2" id="KW-0472">Membrane</keyword>
<feature type="transmembrane region" description="Helical" evidence="2">
    <location>
        <begin position="98"/>
        <end position="116"/>
    </location>
</feature>
<dbReference type="EMBL" id="MU005651">
    <property type="protein sequence ID" value="KAF2675716.1"/>
    <property type="molecule type" value="Genomic_DNA"/>
</dbReference>
<sequence>MYLLASYIIVVATLIRPSVLLSTFDPQCTQPDETVNVVETANTRGTFDILYLTLPTLFVCTWTVQHLNIRQPKSSANSCSSSRRAKFRESIQEAWPQIMWMLITIIAPEIIIALAFQDWMLVRRFFCILESNGDRQDVSWTKTHVFFANMGGFVLTLKMKKDENLFYEDERMLEVLAKVEGIESEWKGSSSWTAAGYERKRLRKILHGDKRKAHPQSLVRNEASPANPELEREEVQQRYETLMFDQSPGPFSQPTAAPQASSSTGQAAQLRPEHVIAVEGNDEIRPIVEESANPPHSSPVLLQTRVIESASMRQRKQPSKPQAPETEDIELYLSAIQLYVAHQLGLIKALPAYAEKKILDKSKSDGFVKLYALIQVGAFLTRIAKRCVKGLPISQLELAVLAFCLCCFLAYCFYWSKPQSALVSKTFPIPDYAADDAPRLAIRTDLNILKYLGSIDFIGTTFVPPFVTERREPTTPIPNDAMDGVCFTILRVQTHYAEIAAVLAGVAFGALYFTAWSFPFPSKIEMLLWRVSCGLTAGGPILYDIANIVMTSYDHGGIRHAVVLYAIATFYLFARIFLIVEMFRTLFFLPPHSFAA</sequence>
<feature type="transmembrane region" description="Helical" evidence="2">
    <location>
        <begin position="562"/>
        <end position="580"/>
    </location>
</feature>
<evidence type="ECO:0000256" key="1">
    <source>
        <dbReference type="SAM" id="MobiDB-lite"/>
    </source>
</evidence>
<dbReference type="PANTHER" id="PTHR35043:SF7">
    <property type="entry name" value="TRANSCRIPTION FACTOR DOMAIN-CONTAINING PROTEIN"/>
    <property type="match status" value="1"/>
</dbReference>
<keyword evidence="2" id="KW-0812">Transmembrane</keyword>
<proteinExistence type="predicted"/>
<evidence type="ECO:0000313" key="3">
    <source>
        <dbReference type="EMBL" id="KAF2675716.1"/>
    </source>
</evidence>
<evidence type="ECO:0000313" key="4">
    <source>
        <dbReference type="Proteomes" id="UP000799291"/>
    </source>
</evidence>
<gene>
    <name evidence="3" type="ORF">K458DRAFT_206328</name>
</gene>